<evidence type="ECO:0000313" key="1">
    <source>
        <dbReference type="EMBL" id="QGK68732.1"/>
    </source>
</evidence>
<keyword evidence="2" id="KW-1185">Reference proteome</keyword>
<reference evidence="2" key="1">
    <citation type="submission" date="2019-11" db="EMBL/GenBank/DDBJ databases">
        <title>The complete genome sequence of Saccharopolyspora sp. E2A.</title>
        <authorList>
            <person name="Zhang G."/>
        </authorList>
    </citation>
    <scope>NUCLEOTIDE SEQUENCE [LARGE SCALE GENOMIC DNA]</scope>
    <source>
        <strain evidence="2">E2A</strain>
    </source>
</reference>
<dbReference type="RefSeq" id="WP_154075337.1">
    <property type="nucleotide sequence ID" value="NZ_CP045929.1"/>
</dbReference>
<accession>A0A5Q3Q2N4</accession>
<name>A0A5Q3Q2N4_9PSEU</name>
<evidence type="ECO:0008006" key="3">
    <source>
        <dbReference type="Google" id="ProtNLM"/>
    </source>
</evidence>
<dbReference type="KEGG" id="sace:GIY23_03450"/>
<protein>
    <recommendedName>
        <fullName evidence="3">Toxin</fullName>
    </recommendedName>
</protein>
<gene>
    <name evidence="1" type="ORF">GIY23_03450</name>
</gene>
<evidence type="ECO:0000313" key="2">
    <source>
        <dbReference type="Proteomes" id="UP000371041"/>
    </source>
</evidence>
<organism evidence="1 2">
    <name type="scientific">Allosaccharopolyspora coralli</name>
    <dbReference type="NCBI Taxonomy" id="2665642"/>
    <lineage>
        <taxon>Bacteria</taxon>
        <taxon>Bacillati</taxon>
        <taxon>Actinomycetota</taxon>
        <taxon>Actinomycetes</taxon>
        <taxon>Pseudonocardiales</taxon>
        <taxon>Pseudonocardiaceae</taxon>
        <taxon>Allosaccharopolyspora</taxon>
    </lineage>
</organism>
<proteinExistence type="predicted"/>
<sequence>MAGERSEAELFDPDLLDEQDPFEIDSQAAHLFKHPHLGVDDVAEVWAADPLFYPAKPPAHWLMVAEVAGRVLMVPLAPARSGDVRRCRPIGCYEAAPGLAAQYRRDR</sequence>
<dbReference type="AlphaFoldDB" id="A0A5Q3Q2N4"/>
<dbReference type="Proteomes" id="UP000371041">
    <property type="component" value="Chromosome"/>
</dbReference>
<dbReference type="EMBL" id="CP045929">
    <property type="protein sequence ID" value="QGK68732.1"/>
    <property type="molecule type" value="Genomic_DNA"/>
</dbReference>